<dbReference type="SUPFAM" id="SSF55785">
    <property type="entry name" value="PYP-like sensor domain (PAS domain)"/>
    <property type="match status" value="1"/>
</dbReference>
<evidence type="ECO:0000256" key="1">
    <source>
        <dbReference type="SAM" id="MobiDB-lite"/>
    </source>
</evidence>
<dbReference type="InterPro" id="IPR011598">
    <property type="entry name" value="bHLH_dom"/>
</dbReference>
<feature type="compositionally biased region" description="Basic and acidic residues" evidence="1">
    <location>
        <begin position="165"/>
        <end position="187"/>
    </location>
</feature>
<dbReference type="EMBL" id="CAKKNE010000001">
    <property type="protein sequence ID" value="CAH0365391.1"/>
    <property type="molecule type" value="Genomic_DNA"/>
</dbReference>
<evidence type="ECO:0000259" key="2">
    <source>
        <dbReference type="PROSITE" id="PS50888"/>
    </source>
</evidence>
<dbReference type="CDD" id="cd00130">
    <property type="entry name" value="PAS"/>
    <property type="match status" value="1"/>
</dbReference>
<name>A0A8J2S8M9_9STRA</name>
<dbReference type="PROSITE" id="PS50888">
    <property type="entry name" value="BHLH"/>
    <property type="match status" value="1"/>
</dbReference>
<accession>A0A8J2S8M9</accession>
<feature type="compositionally biased region" description="Low complexity" evidence="1">
    <location>
        <begin position="153"/>
        <end position="164"/>
    </location>
</feature>
<protein>
    <recommendedName>
        <fullName evidence="2">BHLH domain-containing protein</fullName>
    </recommendedName>
</protein>
<dbReference type="Pfam" id="PF00010">
    <property type="entry name" value="HLH"/>
    <property type="match status" value="1"/>
</dbReference>
<evidence type="ECO:0000313" key="4">
    <source>
        <dbReference type="Proteomes" id="UP000789595"/>
    </source>
</evidence>
<dbReference type="InterPro" id="IPR036638">
    <property type="entry name" value="HLH_DNA-bd_sf"/>
</dbReference>
<dbReference type="InterPro" id="IPR035965">
    <property type="entry name" value="PAS-like_dom_sf"/>
</dbReference>
<dbReference type="SMART" id="SM00091">
    <property type="entry name" value="PAS"/>
    <property type="match status" value="1"/>
</dbReference>
<dbReference type="SUPFAM" id="SSF47459">
    <property type="entry name" value="HLH, helix-loop-helix DNA-binding domain"/>
    <property type="match status" value="1"/>
</dbReference>
<feature type="domain" description="BHLH" evidence="2">
    <location>
        <begin position="177"/>
        <end position="230"/>
    </location>
</feature>
<dbReference type="InterPro" id="IPR000014">
    <property type="entry name" value="PAS"/>
</dbReference>
<dbReference type="Gene3D" id="4.10.280.10">
    <property type="entry name" value="Helix-loop-helix DNA-binding domain"/>
    <property type="match status" value="1"/>
</dbReference>
<comment type="caution">
    <text evidence="3">The sequence shown here is derived from an EMBL/GenBank/DDBJ whole genome shotgun (WGS) entry which is preliminary data.</text>
</comment>
<dbReference type="AlphaFoldDB" id="A0A8J2S8M9"/>
<dbReference type="OrthoDB" id="206680at2759"/>
<dbReference type="NCBIfam" id="TIGR00229">
    <property type="entry name" value="sensory_box"/>
    <property type="match status" value="1"/>
</dbReference>
<feature type="region of interest" description="Disordered" evidence="1">
    <location>
        <begin position="50"/>
        <end position="187"/>
    </location>
</feature>
<dbReference type="GO" id="GO:0046983">
    <property type="term" value="F:protein dimerization activity"/>
    <property type="evidence" value="ECO:0007669"/>
    <property type="project" value="InterPro"/>
</dbReference>
<evidence type="ECO:0000313" key="3">
    <source>
        <dbReference type="EMBL" id="CAH0365391.1"/>
    </source>
</evidence>
<proteinExistence type="predicted"/>
<reference evidence="3" key="1">
    <citation type="submission" date="2021-11" db="EMBL/GenBank/DDBJ databases">
        <authorList>
            <consortium name="Genoscope - CEA"/>
            <person name="William W."/>
        </authorList>
    </citation>
    <scope>NUCLEOTIDE SEQUENCE</scope>
</reference>
<dbReference type="Proteomes" id="UP000789595">
    <property type="component" value="Unassembled WGS sequence"/>
</dbReference>
<keyword evidence="4" id="KW-1185">Reference proteome</keyword>
<dbReference type="Gene3D" id="3.30.450.20">
    <property type="entry name" value="PAS domain"/>
    <property type="match status" value="1"/>
</dbReference>
<gene>
    <name evidence="3" type="ORF">PECAL_1P18310</name>
</gene>
<feature type="compositionally biased region" description="Basic and acidic residues" evidence="1">
    <location>
        <begin position="104"/>
        <end position="128"/>
    </location>
</feature>
<feature type="compositionally biased region" description="Basic and acidic residues" evidence="1">
    <location>
        <begin position="74"/>
        <end position="88"/>
    </location>
</feature>
<organism evidence="3 4">
    <name type="scientific">Pelagomonas calceolata</name>
    <dbReference type="NCBI Taxonomy" id="35677"/>
    <lineage>
        <taxon>Eukaryota</taxon>
        <taxon>Sar</taxon>
        <taxon>Stramenopiles</taxon>
        <taxon>Ochrophyta</taxon>
        <taxon>Pelagophyceae</taxon>
        <taxon>Pelagomonadales</taxon>
        <taxon>Pelagomonadaceae</taxon>
        <taxon>Pelagomonas</taxon>
    </lineage>
</organism>
<sequence>MEHQACPPQPTAIEEDEMDMLQSFSKHGSSGDPYAYDMDLEGLDAVALDALRSDSGSPDSDRKNQATSSQKSESPPRDAPDSPQRDEAMPAATVTMDTSRGRPQTRERYPDDRTGGSYFRRDQLEKKAPTPKRPPAYELRPRRQSTRIQKNMSTSESESGSGRPPSDKERKLSAADQRRLERNAREQRRSVKIVHQIEELADMLEAAGAGASKQCKSSVLQAVGEYIHSLESKNAHLEREQCGLVSKIVSIAALARRKHDRTESTTRLDYEQLFLQSSMPMAVAALDGKFTASNDRFAHVLGLREASAVVGRSVFDLASPQHLQHVFSCIGSLLRSSEPVPRGEVHGALADTARVIAITLLRPACFAVALIEPVGVDQPRRVVG</sequence>